<evidence type="ECO:0000313" key="3">
    <source>
        <dbReference type="EMBL" id="CAB4214471.1"/>
    </source>
</evidence>
<dbReference type="EMBL" id="LR797410">
    <property type="protein sequence ID" value="CAB4214471.1"/>
    <property type="molecule type" value="Genomic_DNA"/>
</dbReference>
<evidence type="ECO:0000313" key="2">
    <source>
        <dbReference type="EMBL" id="CAB4202286.1"/>
    </source>
</evidence>
<reference evidence="2" key="1">
    <citation type="submission" date="2020-05" db="EMBL/GenBank/DDBJ databases">
        <authorList>
            <person name="Chiriac C."/>
            <person name="Salcher M."/>
            <person name="Ghai R."/>
            <person name="Kavagutti S V."/>
        </authorList>
    </citation>
    <scope>NUCLEOTIDE SEQUENCE</scope>
</reference>
<dbReference type="EMBL" id="LR796960">
    <property type="protein sequence ID" value="CAB4178162.1"/>
    <property type="molecule type" value="Genomic_DNA"/>
</dbReference>
<dbReference type="Gene3D" id="1.10.3230.30">
    <property type="entry name" value="Phage gp6-like head-tail connector protein"/>
    <property type="match status" value="1"/>
</dbReference>
<name>A0A6J5S228_9CAUD</name>
<dbReference type="EMBL" id="LR797313">
    <property type="protein sequence ID" value="CAB4202286.1"/>
    <property type="molecule type" value="Genomic_DNA"/>
</dbReference>
<dbReference type="CDD" id="cd08054">
    <property type="entry name" value="gp6"/>
    <property type="match status" value="1"/>
</dbReference>
<organism evidence="2">
    <name type="scientific">uncultured Caudovirales phage</name>
    <dbReference type="NCBI Taxonomy" id="2100421"/>
    <lineage>
        <taxon>Viruses</taxon>
        <taxon>Duplodnaviria</taxon>
        <taxon>Heunggongvirae</taxon>
        <taxon>Uroviricota</taxon>
        <taxon>Caudoviricetes</taxon>
        <taxon>Peduoviridae</taxon>
        <taxon>Maltschvirus</taxon>
        <taxon>Maltschvirus maltsch</taxon>
    </lineage>
</organism>
<sequence>MALTNAYCTLSDLKTSLAIEDIQDDTGLEAAILTASRMVDDYTGRFFYRDGTTVAPVTRYYSPEDWWICNTDDFISVSEVATDENFNQSYTTVWAASDYMIEPVNNPRRGWPYTRILAIDSYLFPRLYPQTVRIKAVWGWNSVPAEIAMATKIQASRLFIRRQSPFGIAGTPDLGTVRLSSRLDPDVEALIRPFRKMNGLVA</sequence>
<accession>A0A6J5S228</accession>
<dbReference type="EMBL" id="LR798392">
    <property type="protein sequence ID" value="CAB5228861.1"/>
    <property type="molecule type" value="Genomic_DNA"/>
</dbReference>
<gene>
    <name evidence="1" type="ORF">UFOVP1013_40</name>
    <name evidence="2" type="ORF">UFOVP1364_2</name>
    <name evidence="3" type="ORF">UFOVP1462_40</name>
    <name evidence="4" type="ORF">UFOVP1550_49</name>
</gene>
<proteinExistence type="predicted"/>
<evidence type="ECO:0000313" key="1">
    <source>
        <dbReference type="EMBL" id="CAB4178162.1"/>
    </source>
</evidence>
<evidence type="ECO:0000313" key="4">
    <source>
        <dbReference type="EMBL" id="CAB5228861.1"/>
    </source>
</evidence>
<protein>
    <submittedName>
        <fullName evidence="2">Gp6 domain containing protein</fullName>
    </submittedName>
</protein>